<evidence type="ECO:0000313" key="2">
    <source>
        <dbReference type="Proteomes" id="UP001172721"/>
    </source>
</evidence>
<dbReference type="Proteomes" id="UP001172721">
    <property type="component" value="Unassembled WGS sequence"/>
</dbReference>
<keyword evidence="2" id="KW-1185">Reference proteome</keyword>
<evidence type="ECO:0000313" key="1">
    <source>
        <dbReference type="EMBL" id="MDN4523744.1"/>
    </source>
</evidence>
<accession>A0ABT8HSN1</accession>
<name>A0ABT8HSN1_9BACL</name>
<sequence>MLNGVRCMVDWLTVEVRSITHEMTDNGRSLSNFHTINVHQ</sequence>
<comment type="caution">
    <text evidence="1">The sequence shown here is derived from an EMBL/GenBank/DDBJ whole genome shotgun (WGS) entry which is preliminary data.</text>
</comment>
<gene>
    <name evidence="1" type="ORF">QYB97_04625</name>
</gene>
<proteinExistence type="predicted"/>
<reference evidence="1" key="1">
    <citation type="submission" date="2023-07" db="EMBL/GenBank/DDBJ databases">
        <title>Fictibacillus sp. isolated from freshwater pond.</title>
        <authorList>
            <person name="Kirdat K."/>
            <person name="Bhat A."/>
            <person name="Mourya A."/>
            <person name="Yadav A."/>
        </authorList>
    </citation>
    <scope>NUCLEOTIDE SEQUENCE</scope>
    <source>
        <strain evidence="1">NE201</strain>
    </source>
</reference>
<dbReference type="EMBL" id="JAUHTR010000001">
    <property type="protein sequence ID" value="MDN4523744.1"/>
    <property type="molecule type" value="Genomic_DNA"/>
</dbReference>
<dbReference type="RefSeq" id="WP_301164756.1">
    <property type="nucleotide sequence ID" value="NZ_JAUHTR010000001.1"/>
</dbReference>
<organism evidence="1 2">
    <name type="scientific">Fictibacillus fluitans</name>
    <dbReference type="NCBI Taxonomy" id="3058422"/>
    <lineage>
        <taxon>Bacteria</taxon>
        <taxon>Bacillati</taxon>
        <taxon>Bacillota</taxon>
        <taxon>Bacilli</taxon>
        <taxon>Bacillales</taxon>
        <taxon>Fictibacillaceae</taxon>
        <taxon>Fictibacillus</taxon>
    </lineage>
</organism>
<protein>
    <submittedName>
        <fullName evidence="1">Uncharacterized protein</fullName>
    </submittedName>
</protein>